<organism evidence="1 2">
    <name type="scientific">Drechslerella dactyloides</name>
    <name type="common">Nematode-trapping fungus</name>
    <name type="synonym">Arthrobotrys dactyloides</name>
    <dbReference type="NCBI Taxonomy" id="74499"/>
    <lineage>
        <taxon>Eukaryota</taxon>
        <taxon>Fungi</taxon>
        <taxon>Dikarya</taxon>
        <taxon>Ascomycota</taxon>
        <taxon>Pezizomycotina</taxon>
        <taxon>Orbiliomycetes</taxon>
        <taxon>Orbiliales</taxon>
        <taxon>Orbiliaceae</taxon>
        <taxon>Drechslerella</taxon>
    </lineage>
</organism>
<keyword evidence="2" id="KW-1185">Reference proteome</keyword>
<dbReference type="EMBL" id="JAQGDS010000003">
    <property type="protein sequence ID" value="KAJ6262435.1"/>
    <property type="molecule type" value="Genomic_DNA"/>
</dbReference>
<evidence type="ECO:0000313" key="2">
    <source>
        <dbReference type="Proteomes" id="UP001221413"/>
    </source>
</evidence>
<gene>
    <name evidence="1" type="ORF">Dda_3243</name>
</gene>
<dbReference type="Proteomes" id="UP001221413">
    <property type="component" value="Unassembled WGS sequence"/>
</dbReference>
<proteinExistence type="predicted"/>
<protein>
    <submittedName>
        <fullName evidence="1">Uncharacterized protein</fullName>
    </submittedName>
</protein>
<sequence length="291" mass="33102">MERVDFARQHNSLIPQRPPSIAVLRFGEVVIEILTGQGLSELFPGAAAALPDLERYAAEAEERPEVREWIERAMSTRPQGMLSEDWASEKFPPEETNDFPWGEWDVLEEVTDNILNFVLEGHVPELEKRSENLSRDFHSGMIPCWPLGGETIKTYNAGAMVKVVKRTQKRIVCTYHATLRSPFSPKDNIAQEISRMVSGITRLNRYPLRNGGPDAAERYIELVSVALHGQYMHFSRLQIPTALFSAHKRLPKQPTVPLRFFCSKEFDISTTSGRQLANQYLLAIIYYNGNV</sequence>
<name>A0AAD6NLK9_DREDA</name>
<accession>A0AAD6NLK9</accession>
<dbReference type="AlphaFoldDB" id="A0AAD6NLK9"/>
<evidence type="ECO:0000313" key="1">
    <source>
        <dbReference type="EMBL" id="KAJ6262435.1"/>
    </source>
</evidence>
<comment type="caution">
    <text evidence="1">The sequence shown here is derived from an EMBL/GenBank/DDBJ whole genome shotgun (WGS) entry which is preliminary data.</text>
</comment>
<reference evidence="1" key="1">
    <citation type="submission" date="2023-01" db="EMBL/GenBank/DDBJ databases">
        <title>The chitinases involved in constricting ring structure development in the nematode-trapping fungus Drechslerella dactyloides.</title>
        <authorList>
            <person name="Wang R."/>
            <person name="Zhang L."/>
            <person name="Tang P."/>
            <person name="Li S."/>
            <person name="Liang L."/>
        </authorList>
    </citation>
    <scope>NUCLEOTIDE SEQUENCE</scope>
    <source>
        <strain evidence="1">YMF1.00031</strain>
    </source>
</reference>